<sequence length="344" mass="36885">MKSTPFEETAHKVMRALGLRAPGRTLALAMTLALSLAAPGRAADTIRLAVQKTGTFSWELAAIRAGRLDKEADLSLDVAELASPEAGKIALRAGNADIILSDWLWVSRERVLGAKLTFYPYSSALGAVMVPASSPLKTLADLKGRKLGVGGGAIDKSWLLLQARMKQDGIDLKSDASIVYGAPPLIAAKALDGEMDASLNFWNFCAQLEAKGFRRLAGIEEILPKLGAKGAVSAVGYVFDESWAATHRDAVARFIAMTRKAKQLLVTSDAAWDKIAPLTGASDPVILKTYRDRYRDGIPRRSIVDEEADARVLYRVLAEIGGRDLVGPAAELDPGTFYHAVPGD</sequence>
<gene>
    <name evidence="2" type="ORF">ABIF63_003848</name>
</gene>
<dbReference type="Gene3D" id="3.40.190.10">
    <property type="entry name" value="Periplasmic binding protein-like II"/>
    <property type="match status" value="2"/>
</dbReference>
<dbReference type="InterPro" id="IPR015168">
    <property type="entry name" value="SsuA/THI5"/>
</dbReference>
<name>A0ABV2RTS7_BRAJP</name>
<dbReference type="SUPFAM" id="SSF53850">
    <property type="entry name" value="Periplasmic binding protein-like II"/>
    <property type="match status" value="1"/>
</dbReference>
<dbReference type="EMBL" id="JBEPTQ010000002">
    <property type="protein sequence ID" value="MET4719742.1"/>
    <property type="molecule type" value="Genomic_DNA"/>
</dbReference>
<proteinExistence type="predicted"/>
<dbReference type="PANTHER" id="PTHR30024:SF48">
    <property type="entry name" value="ABC TRANSPORTER SUBSTRATE-BINDING PROTEIN"/>
    <property type="match status" value="1"/>
</dbReference>
<dbReference type="Proteomes" id="UP001549291">
    <property type="component" value="Unassembled WGS sequence"/>
</dbReference>
<accession>A0ABV2RTS7</accession>
<keyword evidence="3" id="KW-1185">Reference proteome</keyword>
<protein>
    <submittedName>
        <fullName evidence="2">NitT/TauT family transport system substrate-binding protein</fullName>
    </submittedName>
</protein>
<evidence type="ECO:0000313" key="2">
    <source>
        <dbReference type="EMBL" id="MET4719742.1"/>
    </source>
</evidence>
<dbReference type="Pfam" id="PF09084">
    <property type="entry name" value="NMT1"/>
    <property type="match status" value="1"/>
</dbReference>
<dbReference type="PANTHER" id="PTHR30024">
    <property type="entry name" value="ALIPHATIC SULFONATES-BINDING PROTEIN-RELATED"/>
    <property type="match status" value="1"/>
</dbReference>
<organism evidence="2 3">
    <name type="scientific">Bradyrhizobium japonicum</name>
    <dbReference type="NCBI Taxonomy" id="375"/>
    <lineage>
        <taxon>Bacteria</taxon>
        <taxon>Pseudomonadati</taxon>
        <taxon>Pseudomonadota</taxon>
        <taxon>Alphaproteobacteria</taxon>
        <taxon>Hyphomicrobiales</taxon>
        <taxon>Nitrobacteraceae</taxon>
        <taxon>Bradyrhizobium</taxon>
    </lineage>
</organism>
<feature type="domain" description="SsuA/THI5-like" evidence="1">
    <location>
        <begin position="70"/>
        <end position="265"/>
    </location>
</feature>
<evidence type="ECO:0000259" key="1">
    <source>
        <dbReference type="Pfam" id="PF09084"/>
    </source>
</evidence>
<reference evidence="2 3" key="1">
    <citation type="submission" date="2024-06" db="EMBL/GenBank/DDBJ databases">
        <title>Genomic Encyclopedia of Type Strains, Phase V (KMG-V): Genome sequencing to study the core and pangenomes of soil and plant-associated prokaryotes.</title>
        <authorList>
            <person name="Whitman W."/>
        </authorList>
    </citation>
    <scope>NUCLEOTIDE SEQUENCE [LARGE SCALE GENOMIC DNA]</scope>
    <source>
        <strain evidence="2 3">USDA 160</strain>
    </source>
</reference>
<evidence type="ECO:0000313" key="3">
    <source>
        <dbReference type="Proteomes" id="UP001549291"/>
    </source>
</evidence>
<comment type="caution">
    <text evidence="2">The sequence shown here is derived from an EMBL/GenBank/DDBJ whole genome shotgun (WGS) entry which is preliminary data.</text>
</comment>